<dbReference type="InterPro" id="IPR045113">
    <property type="entry name" value="Rpb7-like"/>
</dbReference>
<evidence type="ECO:0008006" key="10">
    <source>
        <dbReference type="Google" id="ProtNLM"/>
    </source>
</evidence>
<dbReference type="PANTHER" id="PTHR12709:SF4">
    <property type="entry name" value="DNA-DIRECTED RNA POLYMERASE II SUBUNIT RPB7"/>
    <property type="match status" value="1"/>
</dbReference>
<comment type="similarity">
    <text evidence="2">Belongs to the eukaryotic RPB7/RPC8 RNA polymerase subunit family.</text>
</comment>
<dbReference type="InterPro" id="IPR036898">
    <property type="entry name" value="RNA_pol_Rpb7-like_N_sf"/>
</dbReference>
<dbReference type="GO" id="GO:0031369">
    <property type="term" value="F:translation initiation factor binding"/>
    <property type="evidence" value="ECO:0007669"/>
    <property type="project" value="TreeGrafter"/>
</dbReference>
<protein>
    <recommendedName>
        <fullName evidence="10">S1 motif domain-containing protein</fullName>
    </recommendedName>
</protein>
<dbReference type="CDD" id="cd04329">
    <property type="entry name" value="RNAP_II_Rpb7_N"/>
    <property type="match status" value="1"/>
</dbReference>
<evidence type="ECO:0000313" key="8">
    <source>
        <dbReference type="EMBL" id="PWN28470.1"/>
    </source>
</evidence>
<dbReference type="AlphaFoldDB" id="A0A316UT62"/>
<dbReference type="FunFam" id="3.30.1490.120:FF:000001">
    <property type="entry name" value="DNA-directed RNA polymerase II subunit RPB7"/>
    <property type="match status" value="1"/>
</dbReference>
<evidence type="ECO:0000256" key="2">
    <source>
        <dbReference type="ARBA" id="ARBA00009307"/>
    </source>
</evidence>
<accession>A0A316UT62</accession>
<evidence type="ECO:0000313" key="9">
    <source>
        <dbReference type="Proteomes" id="UP000245884"/>
    </source>
</evidence>
<dbReference type="STRING" id="1569628.A0A316UT62"/>
<dbReference type="GO" id="GO:0006367">
    <property type="term" value="P:transcription initiation at RNA polymerase II promoter"/>
    <property type="evidence" value="ECO:0007669"/>
    <property type="project" value="TreeGrafter"/>
</dbReference>
<evidence type="ECO:0000259" key="7">
    <source>
        <dbReference type="Pfam" id="PF03876"/>
    </source>
</evidence>
<comment type="subcellular location">
    <subcellularLocation>
        <location evidence="1">Nucleus</location>
    </subcellularLocation>
</comment>
<dbReference type="GO" id="GO:0005665">
    <property type="term" value="C:RNA polymerase II, core complex"/>
    <property type="evidence" value="ECO:0007669"/>
    <property type="project" value="TreeGrafter"/>
</dbReference>
<evidence type="ECO:0000256" key="3">
    <source>
        <dbReference type="ARBA" id="ARBA00022478"/>
    </source>
</evidence>
<feature type="domain" description="RNA polymerase Rpb7-like N-terminal" evidence="7">
    <location>
        <begin position="11"/>
        <end position="64"/>
    </location>
</feature>
<organism evidence="8 9">
    <name type="scientific">Jaminaea rosea</name>
    <dbReference type="NCBI Taxonomy" id="1569628"/>
    <lineage>
        <taxon>Eukaryota</taxon>
        <taxon>Fungi</taxon>
        <taxon>Dikarya</taxon>
        <taxon>Basidiomycota</taxon>
        <taxon>Ustilaginomycotina</taxon>
        <taxon>Exobasidiomycetes</taxon>
        <taxon>Microstromatales</taxon>
        <taxon>Microstromatales incertae sedis</taxon>
        <taxon>Jaminaea</taxon>
    </lineage>
</organism>
<dbReference type="PANTHER" id="PTHR12709">
    <property type="entry name" value="DNA-DIRECTED RNA POLYMERASE II, III"/>
    <property type="match status" value="1"/>
</dbReference>
<evidence type="ECO:0000256" key="5">
    <source>
        <dbReference type="ARBA" id="ARBA00023242"/>
    </source>
</evidence>
<dbReference type="EMBL" id="KZ819665">
    <property type="protein sequence ID" value="PWN28470.1"/>
    <property type="molecule type" value="Genomic_DNA"/>
</dbReference>
<dbReference type="InterPro" id="IPR003029">
    <property type="entry name" value="S1_domain"/>
</dbReference>
<dbReference type="RefSeq" id="XP_025363082.1">
    <property type="nucleotide sequence ID" value="XM_025503519.1"/>
</dbReference>
<dbReference type="GeneID" id="37025342"/>
<dbReference type="Gene3D" id="3.30.1490.120">
    <property type="entry name" value="RNA polymerase Rpb7-like, N-terminal domain"/>
    <property type="match status" value="1"/>
</dbReference>
<gene>
    <name evidence="8" type="ORF">BDZ90DRAFT_148949</name>
</gene>
<proteinExistence type="inferred from homology"/>
<dbReference type="InterPro" id="IPR012340">
    <property type="entry name" value="NA-bd_OB-fold"/>
</dbReference>
<dbReference type="SUPFAM" id="SSF50249">
    <property type="entry name" value="Nucleic acid-binding proteins"/>
    <property type="match status" value="1"/>
</dbReference>
<name>A0A316UT62_9BASI</name>
<evidence type="ECO:0000256" key="4">
    <source>
        <dbReference type="ARBA" id="ARBA00023163"/>
    </source>
</evidence>
<dbReference type="Pfam" id="PF00575">
    <property type="entry name" value="S1"/>
    <property type="match status" value="1"/>
</dbReference>
<evidence type="ECO:0000259" key="6">
    <source>
        <dbReference type="Pfam" id="PF00575"/>
    </source>
</evidence>
<keyword evidence="9" id="KW-1185">Reference proteome</keyword>
<dbReference type="OrthoDB" id="1162399at2759"/>
<dbReference type="GO" id="GO:0003727">
    <property type="term" value="F:single-stranded RNA binding"/>
    <property type="evidence" value="ECO:0007669"/>
    <property type="project" value="TreeGrafter"/>
</dbReference>
<dbReference type="GO" id="GO:0045948">
    <property type="term" value="P:positive regulation of translational initiation"/>
    <property type="evidence" value="ECO:0007669"/>
    <property type="project" value="TreeGrafter"/>
</dbReference>
<dbReference type="FunFam" id="2.40.50.140:FF:000043">
    <property type="entry name" value="DNA-directed RNA polymerase II subunit RPB7"/>
    <property type="match status" value="1"/>
</dbReference>
<sequence length="203" mass="22208">MFFLKRLEHPIPLHPSYFGPSLQQFIEQKLKDDVEGTCSGQHGYIVKVLRIDSIGEGIVLPGEGLAQFNSVYQALVLRPFKGQVVDAVVSNVNKLGFFAQMGPLQIFTSAHLLPMSYRFTPDANPAEFSPMGEGAAGQGASVVKGTKVRLRIIGVRLDATEIVSLPARQGARRVNVCDRRRLTAPALHSVRHWHHEGGLSGSL</sequence>
<dbReference type="Pfam" id="PF03876">
    <property type="entry name" value="SHS2_Rpb7-N"/>
    <property type="match status" value="1"/>
</dbReference>
<keyword evidence="4" id="KW-0804">Transcription</keyword>
<reference evidence="8 9" key="1">
    <citation type="journal article" date="2018" name="Mol. Biol. Evol.">
        <title>Broad Genomic Sampling Reveals a Smut Pathogenic Ancestry of the Fungal Clade Ustilaginomycotina.</title>
        <authorList>
            <person name="Kijpornyongpan T."/>
            <person name="Mondo S.J."/>
            <person name="Barry K."/>
            <person name="Sandor L."/>
            <person name="Lee J."/>
            <person name="Lipzen A."/>
            <person name="Pangilinan J."/>
            <person name="LaButti K."/>
            <person name="Hainaut M."/>
            <person name="Henrissat B."/>
            <person name="Grigoriev I.V."/>
            <person name="Spatafora J.W."/>
            <person name="Aime M.C."/>
        </authorList>
    </citation>
    <scope>NUCLEOTIDE SEQUENCE [LARGE SCALE GENOMIC DNA]</scope>
    <source>
        <strain evidence="8 9">MCA 5214</strain>
    </source>
</reference>
<evidence type="ECO:0000256" key="1">
    <source>
        <dbReference type="ARBA" id="ARBA00004123"/>
    </source>
</evidence>
<dbReference type="GO" id="GO:0003697">
    <property type="term" value="F:single-stranded DNA binding"/>
    <property type="evidence" value="ECO:0007669"/>
    <property type="project" value="TreeGrafter"/>
</dbReference>
<dbReference type="InterPro" id="IPR005576">
    <property type="entry name" value="Rpb7-like_N"/>
</dbReference>
<dbReference type="GO" id="GO:0060213">
    <property type="term" value="P:positive regulation of nuclear-transcribed mRNA poly(A) tail shortening"/>
    <property type="evidence" value="ECO:0007669"/>
    <property type="project" value="TreeGrafter"/>
</dbReference>
<dbReference type="Proteomes" id="UP000245884">
    <property type="component" value="Unassembled WGS sequence"/>
</dbReference>
<feature type="domain" description="S1 motif" evidence="6">
    <location>
        <begin position="79"/>
        <end position="162"/>
    </location>
</feature>
<keyword evidence="3" id="KW-0240">DNA-directed RNA polymerase</keyword>
<keyword evidence="5" id="KW-0539">Nucleus</keyword>
<dbReference type="SUPFAM" id="SSF88798">
    <property type="entry name" value="N-terminal, heterodimerisation domain of RBP7 (RpoE)"/>
    <property type="match status" value="1"/>
</dbReference>
<dbReference type="GO" id="GO:0000932">
    <property type="term" value="C:P-body"/>
    <property type="evidence" value="ECO:0007669"/>
    <property type="project" value="TreeGrafter"/>
</dbReference>
<dbReference type="Gene3D" id="2.40.50.140">
    <property type="entry name" value="Nucleic acid-binding proteins"/>
    <property type="match status" value="1"/>
</dbReference>